<dbReference type="PANTHER" id="PTHR11188:SF161">
    <property type="entry name" value="PH-RESPONSE REGULATOR PROTEIN PALF_RIM8"/>
    <property type="match status" value="1"/>
</dbReference>
<dbReference type="Pfam" id="PF00339">
    <property type="entry name" value="Arrestin_N"/>
    <property type="match status" value="1"/>
</dbReference>
<comment type="caution">
    <text evidence="5">The sequence shown here is derived from an EMBL/GenBank/DDBJ whole genome shotgun (WGS) entry which is preliminary data.</text>
</comment>
<dbReference type="GO" id="GO:0031625">
    <property type="term" value="F:ubiquitin protein ligase binding"/>
    <property type="evidence" value="ECO:0007669"/>
    <property type="project" value="TreeGrafter"/>
</dbReference>
<keyword evidence="6" id="KW-1185">Reference proteome</keyword>
<feature type="compositionally biased region" description="Polar residues" evidence="2">
    <location>
        <begin position="498"/>
        <end position="508"/>
    </location>
</feature>
<feature type="region of interest" description="Disordered" evidence="2">
    <location>
        <begin position="580"/>
        <end position="690"/>
    </location>
</feature>
<evidence type="ECO:0000259" key="3">
    <source>
        <dbReference type="Pfam" id="PF00339"/>
    </source>
</evidence>
<proteinExistence type="inferred from homology"/>
<evidence type="ECO:0000256" key="1">
    <source>
        <dbReference type="ARBA" id="ARBA00037950"/>
    </source>
</evidence>
<protein>
    <submittedName>
        <fullName evidence="5">Ph-response sensor protein</fullName>
    </submittedName>
</protein>
<feature type="compositionally biased region" description="Low complexity" evidence="2">
    <location>
        <begin position="654"/>
        <end position="674"/>
    </location>
</feature>
<feature type="compositionally biased region" description="Low complexity" evidence="2">
    <location>
        <begin position="540"/>
        <end position="551"/>
    </location>
</feature>
<accession>A0AAV9V3Y5</accession>
<feature type="compositionally biased region" description="Polar residues" evidence="2">
    <location>
        <begin position="244"/>
        <end position="260"/>
    </location>
</feature>
<dbReference type="PANTHER" id="PTHR11188">
    <property type="entry name" value="ARRESTIN DOMAIN CONTAINING PROTEIN"/>
    <property type="match status" value="1"/>
</dbReference>
<evidence type="ECO:0000313" key="6">
    <source>
        <dbReference type="Proteomes" id="UP001373714"/>
    </source>
</evidence>
<comment type="similarity">
    <text evidence="1">Belongs to the arrestin family. PalF/RIM8 subfamily.</text>
</comment>
<reference evidence="5 6" key="1">
    <citation type="submission" date="2019-10" db="EMBL/GenBank/DDBJ databases">
        <authorList>
            <person name="Palmer J.M."/>
        </authorList>
    </citation>
    <scope>NUCLEOTIDE SEQUENCE [LARGE SCALE GENOMIC DNA]</scope>
    <source>
        <strain evidence="5 6">TWF730</strain>
    </source>
</reference>
<feature type="domain" description="Arrestin-like N-terminal" evidence="3">
    <location>
        <begin position="56"/>
        <end position="206"/>
    </location>
</feature>
<dbReference type="InterPro" id="IPR011021">
    <property type="entry name" value="Arrestin-like_N"/>
</dbReference>
<gene>
    <name evidence="5" type="primary">RIM8</name>
    <name evidence="5" type="ORF">TWF730_008868</name>
</gene>
<dbReference type="Pfam" id="PF02752">
    <property type="entry name" value="Arrestin_C"/>
    <property type="match status" value="1"/>
</dbReference>
<dbReference type="GO" id="GO:0005829">
    <property type="term" value="C:cytosol"/>
    <property type="evidence" value="ECO:0007669"/>
    <property type="project" value="TreeGrafter"/>
</dbReference>
<dbReference type="EMBL" id="JAVHNS010000005">
    <property type="protein sequence ID" value="KAK6354468.1"/>
    <property type="molecule type" value="Genomic_DNA"/>
</dbReference>
<dbReference type="Gene3D" id="2.60.40.640">
    <property type="match status" value="1"/>
</dbReference>
<feature type="compositionally biased region" description="Pro residues" evidence="2">
    <location>
        <begin position="552"/>
        <end position="561"/>
    </location>
</feature>
<dbReference type="InterPro" id="IPR014752">
    <property type="entry name" value="Arrestin-like_C"/>
</dbReference>
<evidence type="ECO:0000256" key="2">
    <source>
        <dbReference type="SAM" id="MobiDB-lite"/>
    </source>
</evidence>
<feature type="compositionally biased region" description="Basic and acidic residues" evidence="2">
    <location>
        <begin position="511"/>
        <end position="523"/>
    </location>
</feature>
<feature type="region of interest" description="Disordered" evidence="2">
    <location>
        <begin position="15"/>
        <end position="44"/>
    </location>
</feature>
<dbReference type="GO" id="GO:0030674">
    <property type="term" value="F:protein-macromolecule adaptor activity"/>
    <property type="evidence" value="ECO:0007669"/>
    <property type="project" value="TreeGrafter"/>
</dbReference>
<sequence>MSTLGSGRLNSLISRIRNSSSRSPSSPTQASGPTTAAAPSTLSQLKPSRRAINDFYIKLDYPHRRYKPGEHITGSIVLTTSRATRITHLTLTLGGSVMVYPHDRRGHKWGEDVVKDVTYRDNKMIRGCRSRGTTIEGRHSGRGVVLFEEEQVIVGEGRLGAGGLEVGFVIEFPSKGGINSLDFERGAITYLLTATLTRPTTIHTVSTCTAEVKFSENIDVSMFSPPKPLTISIEPQRPLRRLKSSGSSNDSTTYIQTLHQPPNLSPPLSPSLPKTPSNNTPSLPPSPTVSAQPHPMATIELLRPACLPGESIPIRITVSHNRPLKSMSGVITTLSRQCRLDTLPPADKVLTASSLSFSKSCVSTFRKDLNQSITALIVDPRSLTTVIKTSVRIPGDAFPTISKVPQGVLEFTYFVEVVVDLGGKLASRNGVGDVIMDGSTGEDLKRIQTEGIMETDRIRREKGVISCTFEVVVGTIDTGKRRRRKDDKSKETPAAPASAQSHTSSGETYSEESRTERDVERDNTVAQVMNFLDAPEYQNSSTRSSPSNVSITPPPPIQPPPMIPPILPTATDEKALARMAEEQLLPSAPPLPGPSNEASAPPLLPYDEEDLYFVPESSTHGAAPAYERPDSATPRSMVQTQEDKSELERQRLLAEASAPPIAASASSEPSAPDIAGEDETSPSGPPRYIQ</sequence>
<name>A0AAV9V3Y5_9PEZI</name>
<dbReference type="GO" id="GO:0005886">
    <property type="term" value="C:plasma membrane"/>
    <property type="evidence" value="ECO:0007669"/>
    <property type="project" value="TreeGrafter"/>
</dbReference>
<feature type="region of interest" description="Disordered" evidence="2">
    <location>
        <begin position="477"/>
        <end position="561"/>
    </location>
</feature>
<feature type="region of interest" description="Disordered" evidence="2">
    <location>
        <begin position="225"/>
        <end position="292"/>
    </location>
</feature>
<evidence type="ECO:0000313" key="5">
    <source>
        <dbReference type="EMBL" id="KAK6354468.1"/>
    </source>
</evidence>
<feature type="domain" description="Arrestin C-terminal-like" evidence="4">
    <location>
        <begin position="300"/>
        <end position="423"/>
    </location>
</feature>
<dbReference type="InterPro" id="IPR011022">
    <property type="entry name" value="Arrestin_C-like"/>
</dbReference>
<dbReference type="GO" id="GO:0070086">
    <property type="term" value="P:ubiquitin-dependent endocytosis"/>
    <property type="evidence" value="ECO:0007669"/>
    <property type="project" value="TreeGrafter"/>
</dbReference>
<dbReference type="InterPro" id="IPR050357">
    <property type="entry name" value="Arrestin_domain-protein"/>
</dbReference>
<feature type="compositionally biased region" description="Low complexity" evidence="2">
    <location>
        <begin position="271"/>
        <end position="281"/>
    </location>
</feature>
<dbReference type="AlphaFoldDB" id="A0AAV9V3Y5"/>
<organism evidence="5 6">
    <name type="scientific">Orbilia blumenaviensis</name>
    <dbReference type="NCBI Taxonomy" id="1796055"/>
    <lineage>
        <taxon>Eukaryota</taxon>
        <taxon>Fungi</taxon>
        <taxon>Dikarya</taxon>
        <taxon>Ascomycota</taxon>
        <taxon>Pezizomycotina</taxon>
        <taxon>Orbiliomycetes</taxon>
        <taxon>Orbiliales</taxon>
        <taxon>Orbiliaceae</taxon>
        <taxon>Orbilia</taxon>
    </lineage>
</organism>
<feature type="compositionally biased region" description="Basic and acidic residues" evidence="2">
    <location>
        <begin position="641"/>
        <end position="652"/>
    </location>
</feature>
<dbReference type="Proteomes" id="UP001373714">
    <property type="component" value="Unassembled WGS sequence"/>
</dbReference>
<evidence type="ECO:0000259" key="4">
    <source>
        <dbReference type="Pfam" id="PF02752"/>
    </source>
</evidence>